<dbReference type="Gene3D" id="3.30.70.270">
    <property type="match status" value="1"/>
</dbReference>
<keyword evidence="3" id="KW-0809">Transit peptide</keyword>
<organism evidence="9 10">
    <name type="scientific">Merluccius polli</name>
    <name type="common">Benguela hake</name>
    <name type="synonym">Merluccius cadenati</name>
    <dbReference type="NCBI Taxonomy" id="89951"/>
    <lineage>
        <taxon>Eukaryota</taxon>
        <taxon>Metazoa</taxon>
        <taxon>Chordata</taxon>
        <taxon>Craniata</taxon>
        <taxon>Vertebrata</taxon>
        <taxon>Euteleostomi</taxon>
        <taxon>Actinopterygii</taxon>
        <taxon>Neopterygii</taxon>
        <taxon>Teleostei</taxon>
        <taxon>Neoteleostei</taxon>
        <taxon>Acanthomorphata</taxon>
        <taxon>Zeiogadaria</taxon>
        <taxon>Gadariae</taxon>
        <taxon>Gadiformes</taxon>
        <taxon>Gadoidei</taxon>
        <taxon>Merlucciidae</taxon>
        <taxon>Merluccius</taxon>
    </lineage>
</organism>
<evidence type="ECO:0000256" key="6">
    <source>
        <dbReference type="ARBA" id="ARBA00026043"/>
    </source>
</evidence>
<accession>A0AA47MRV1</accession>
<keyword evidence="10" id="KW-1185">Reference proteome</keyword>
<evidence type="ECO:0000256" key="2">
    <source>
        <dbReference type="ARBA" id="ARBA00010901"/>
    </source>
</evidence>
<dbReference type="InterPro" id="IPR043128">
    <property type="entry name" value="Rev_trsase/Diguanyl_cyclase"/>
</dbReference>
<gene>
    <name evidence="9" type="primary">atpif1</name>
    <name evidence="9" type="ORF">N1851_015648</name>
</gene>
<name>A0AA47MRV1_MERPO</name>
<protein>
    <submittedName>
        <fullName evidence="9">ATPase inhibitor A, mitochondrial</fullName>
    </submittedName>
</protein>
<evidence type="ECO:0000256" key="7">
    <source>
        <dbReference type="ARBA" id="ARBA00046200"/>
    </source>
</evidence>
<reference evidence="9" key="1">
    <citation type="journal article" date="2023" name="Front. Mar. Sci.">
        <title>A new Merluccius polli reference genome to investigate the effects of global change in West African waters.</title>
        <authorList>
            <person name="Mateo J.L."/>
            <person name="Blanco-Fernandez C."/>
            <person name="Garcia-Vazquez E."/>
            <person name="Machado-Schiaffino G."/>
        </authorList>
    </citation>
    <scope>NUCLEOTIDE SEQUENCE</scope>
    <source>
        <strain evidence="9">C29</strain>
        <tissue evidence="9">Fin</tissue>
    </source>
</reference>
<comment type="caution">
    <text evidence="9">The sequence shown here is derived from an EMBL/GenBank/DDBJ whole genome shotgun (WGS) entry which is preliminary data.</text>
</comment>
<dbReference type="Proteomes" id="UP001174136">
    <property type="component" value="Unassembled WGS sequence"/>
</dbReference>
<dbReference type="InterPro" id="IPR007648">
    <property type="entry name" value="ATPase_inhibitor_mt"/>
</dbReference>
<dbReference type="PANTHER" id="PTHR48417">
    <property type="entry name" value="ATP SYNTHASE F1 SUBUNIT EPSILON"/>
    <property type="match status" value="1"/>
</dbReference>
<evidence type="ECO:0000256" key="1">
    <source>
        <dbReference type="ARBA" id="ARBA00004173"/>
    </source>
</evidence>
<evidence type="ECO:0000256" key="3">
    <source>
        <dbReference type="ARBA" id="ARBA00022946"/>
    </source>
</evidence>
<keyword evidence="5" id="KW-0496">Mitochondrion</keyword>
<comment type="similarity">
    <text evidence="2">Belongs to the ATPase inhibitor family.</text>
</comment>
<evidence type="ECO:0000256" key="4">
    <source>
        <dbReference type="ARBA" id="ARBA00023054"/>
    </source>
</evidence>
<comment type="function">
    <text evidence="7">Endogenous F(1)F(o)-ATPase inhibitor limiting ATP depletion when the mitochondrial membrane potential falls below a threshold and the F(1)F(o)-ATP synthase starts hydrolyzing ATP to pump protons out of the mitochondrial matrix. Required to avoid the consumption of cellular ATP when the F(1)F(o)-ATP synthase enzyme acts as an ATP hydrolase. Indirectly acts as a regulator of heme synthesis in erythroid tissues: regulates heme synthesis by modulating the mitochondrial pH and redox potential, allowing FECH to efficiently catalyze the incorporation of iron into protoporphyrin IX to produce heme.</text>
</comment>
<dbReference type="Pfam" id="PF04568">
    <property type="entry name" value="IATP"/>
    <property type="match status" value="1"/>
</dbReference>
<comment type="subcellular location">
    <subcellularLocation>
        <location evidence="1">Mitochondrion</location>
    </subcellularLocation>
</comment>
<dbReference type="SUPFAM" id="SSF64602">
    <property type="entry name" value="F1 ATPase inhibitor, IF1, C-terminal domain"/>
    <property type="match status" value="1"/>
</dbReference>
<dbReference type="FunFam" id="1.20.5.500:FF:000003">
    <property type="entry name" value="ATPase inhibitor B, mitochondrial"/>
    <property type="match status" value="1"/>
</dbReference>
<sequence length="296" mass="33223">MLNPGNQVSTGFSPFQLLYGHHKVRGLLDVLKEAWEGPQPQQHCNVLSYVMRLRDKLDQFQELGNSHLALAQQRQKQGYDKASRRRSFQQGQKVLHLLPTSDISTLAKWQGPYEIIKKKAGLVINAKKCHIAMAEVKYLGYVIGGGSHLSLFTSNNQKKDGGLVGCELVFHPVSHDWLPFPLQPEVGAAAVARILFPMATLEPREIRMASDQLGELGAGAGKGGGGGGSIREAGGALGKRQAAEEERYFRQKEKEQMALLRKHHEEEIDHHKKEIERLQREVDRHKGKIRKLRHDD</sequence>
<dbReference type="Gene3D" id="1.20.5.500">
    <property type="entry name" value="Single helix bin"/>
    <property type="match status" value="2"/>
</dbReference>
<evidence type="ECO:0000256" key="5">
    <source>
        <dbReference type="ARBA" id="ARBA00023128"/>
    </source>
</evidence>
<feature type="coiled-coil region" evidence="8">
    <location>
        <begin position="254"/>
        <end position="295"/>
    </location>
</feature>
<evidence type="ECO:0000256" key="8">
    <source>
        <dbReference type="SAM" id="Coils"/>
    </source>
</evidence>
<dbReference type="GO" id="GO:0042030">
    <property type="term" value="F:ATPase inhibitor activity"/>
    <property type="evidence" value="ECO:0007669"/>
    <property type="project" value="InterPro"/>
</dbReference>
<evidence type="ECO:0000313" key="9">
    <source>
        <dbReference type="EMBL" id="KAK0145437.1"/>
    </source>
</evidence>
<dbReference type="AlphaFoldDB" id="A0AA47MRV1"/>
<evidence type="ECO:0000313" key="10">
    <source>
        <dbReference type="Proteomes" id="UP001174136"/>
    </source>
</evidence>
<dbReference type="EMBL" id="JAOPHQ010002856">
    <property type="protein sequence ID" value="KAK0145437.1"/>
    <property type="molecule type" value="Genomic_DNA"/>
</dbReference>
<dbReference type="PANTHER" id="PTHR48417:SF1">
    <property type="entry name" value="ATP SYNTHASE F1 SUBUNIT EPSILON"/>
    <property type="match status" value="1"/>
</dbReference>
<proteinExistence type="inferred from homology"/>
<dbReference type="GO" id="GO:0005739">
    <property type="term" value="C:mitochondrion"/>
    <property type="evidence" value="ECO:0007669"/>
    <property type="project" value="UniProtKB-SubCell"/>
</dbReference>
<keyword evidence="4 8" id="KW-0175">Coiled coil</keyword>
<comment type="subunit">
    <text evidence="6">Homodimer; represents the active form and is present at a pH value below 6.5. Homotetramer; represents the inactive form and is present at a pH value above 7.0.</text>
</comment>